<keyword evidence="3" id="KW-1185">Reference proteome</keyword>
<comment type="caution">
    <text evidence="2">The sequence shown here is derived from an EMBL/GenBank/DDBJ whole genome shotgun (WGS) entry which is preliminary data.</text>
</comment>
<protein>
    <recommendedName>
        <fullName evidence="4">XPB/Ssl2-like helicase family protein</fullName>
    </recommendedName>
</protein>
<reference evidence="3" key="1">
    <citation type="journal article" date="2019" name="Int. J. Syst. Evol. Microbiol.">
        <title>The Global Catalogue of Microorganisms (GCM) 10K type strain sequencing project: providing services to taxonomists for standard genome sequencing and annotation.</title>
        <authorList>
            <consortium name="The Broad Institute Genomics Platform"/>
            <consortium name="The Broad Institute Genome Sequencing Center for Infectious Disease"/>
            <person name="Wu L."/>
            <person name="Ma J."/>
        </authorList>
    </citation>
    <scope>NUCLEOTIDE SEQUENCE [LARGE SCALE GENOMIC DNA]</scope>
    <source>
        <strain evidence="3">CCUG 60214</strain>
    </source>
</reference>
<feature type="compositionally biased region" description="Basic and acidic residues" evidence="1">
    <location>
        <begin position="131"/>
        <end position="140"/>
    </location>
</feature>
<feature type="region of interest" description="Disordered" evidence="1">
    <location>
        <begin position="131"/>
        <end position="158"/>
    </location>
</feature>
<accession>A0ABW3QCZ6</accession>
<organism evidence="2 3">
    <name type="scientific">Saccharothrix hoggarensis</name>
    <dbReference type="NCBI Taxonomy" id="913853"/>
    <lineage>
        <taxon>Bacteria</taxon>
        <taxon>Bacillati</taxon>
        <taxon>Actinomycetota</taxon>
        <taxon>Actinomycetes</taxon>
        <taxon>Pseudonocardiales</taxon>
        <taxon>Pseudonocardiaceae</taxon>
        <taxon>Saccharothrix</taxon>
    </lineage>
</organism>
<evidence type="ECO:0000313" key="2">
    <source>
        <dbReference type="EMBL" id="MFD1145673.1"/>
    </source>
</evidence>
<evidence type="ECO:0000313" key="3">
    <source>
        <dbReference type="Proteomes" id="UP001597168"/>
    </source>
</evidence>
<dbReference type="RefSeq" id="WP_380718624.1">
    <property type="nucleotide sequence ID" value="NZ_JBHTLK010000002.1"/>
</dbReference>
<dbReference type="EMBL" id="JBHTLK010000002">
    <property type="protein sequence ID" value="MFD1145673.1"/>
    <property type="molecule type" value="Genomic_DNA"/>
</dbReference>
<proteinExistence type="predicted"/>
<sequence length="223" mass="24637">MPRRELADLLNTTTDDLPTETTTAWRMINLITRLPTRTMLLLATLTRIDAPTIASVLQSPRSPWHTTPDTDVADLTALLLRHHPTAMSTDTVAEQARWPVPRVQAAAIRLHDNPPPGVALHIEGDTLALRPEPRYLRDPTARGSTTEADAPSPEQVPSTVAVDHDIARDLYLLLTDPTTRIPAERVAALRAAGILTPDDHPRPAADVRYSLQWWDQPHRTAPG</sequence>
<evidence type="ECO:0000256" key="1">
    <source>
        <dbReference type="SAM" id="MobiDB-lite"/>
    </source>
</evidence>
<name>A0ABW3QCZ6_9PSEU</name>
<dbReference type="Proteomes" id="UP001597168">
    <property type="component" value="Unassembled WGS sequence"/>
</dbReference>
<evidence type="ECO:0008006" key="4">
    <source>
        <dbReference type="Google" id="ProtNLM"/>
    </source>
</evidence>
<gene>
    <name evidence="2" type="ORF">ACFQ3T_00885</name>
</gene>